<protein>
    <submittedName>
        <fullName evidence="1">Uncharacterized protein</fullName>
    </submittedName>
</protein>
<dbReference type="Proteomes" id="UP000239867">
    <property type="component" value="Chromosome"/>
</dbReference>
<keyword evidence="2" id="KW-1185">Reference proteome</keyword>
<accession>A0A2L1GMF3</accession>
<proteinExistence type="predicted"/>
<dbReference type="AlphaFoldDB" id="A0A2L1GMF3"/>
<organism evidence="1 2">
    <name type="scientific">Desulfobulbus oralis</name>
    <dbReference type="NCBI Taxonomy" id="1986146"/>
    <lineage>
        <taxon>Bacteria</taxon>
        <taxon>Pseudomonadati</taxon>
        <taxon>Thermodesulfobacteriota</taxon>
        <taxon>Desulfobulbia</taxon>
        <taxon>Desulfobulbales</taxon>
        <taxon>Desulfobulbaceae</taxon>
        <taxon>Desulfobulbus</taxon>
    </lineage>
</organism>
<name>A0A2L1GMF3_9BACT</name>
<sequence>MIPAGYMAKHVAARPDGLKANQVKDIYSVSNCISDDFADYINFWKHNGYWLFDSPEIIRSVAKEHSIDIINARLFFYEIYEYEYDEDEKSWNPFVPESSFETHVIQPVTKKLEGYDVVSFYVHTSPECSPLSCNSLASEIETNEHCLLPTFEKAKDLLEQGKFANSEPGSYRIFAVYSVQWP</sequence>
<dbReference type="KEGG" id="deo:CAY53_04630"/>
<evidence type="ECO:0000313" key="2">
    <source>
        <dbReference type="Proteomes" id="UP000239867"/>
    </source>
</evidence>
<dbReference type="OrthoDB" id="288325at2"/>
<gene>
    <name evidence="1" type="ORF">CAY53_04630</name>
</gene>
<dbReference type="EMBL" id="CP021255">
    <property type="protein sequence ID" value="AVD70853.1"/>
    <property type="molecule type" value="Genomic_DNA"/>
</dbReference>
<evidence type="ECO:0000313" key="1">
    <source>
        <dbReference type="EMBL" id="AVD70853.1"/>
    </source>
</evidence>
<reference evidence="1 2" key="1">
    <citation type="journal article" date="2018" name="MBio">
        <title>Insights into the evolution of host association through the isolation and characterization of a novel human periodontal pathobiont, Desulfobulbus oralis.</title>
        <authorList>
            <person name="Cross K.L."/>
            <person name="Chirania P."/>
            <person name="Xiong W."/>
            <person name="Beall C.J."/>
            <person name="Elkins J.G."/>
            <person name="Giannone R.J."/>
            <person name="Griffen A.L."/>
            <person name="Guss A.M."/>
            <person name="Hettich R.L."/>
            <person name="Joshi S.S."/>
            <person name="Mokrzan E.M."/>
            <person name="Martin R.K."/>
            <person name="Zhulin I.B."/>
            <person name="Leys E.J."/>
            <person name="Podar M."/>
        </authorList>
    </citation>
    <scope>NUCLEOTIDE SEQUENCE [LARGE SCALE GENOMIC DNA]</scope>
    <source>
        <strain evidence="1 2">ORNL</strain>
    </source>
</reference>